<evidence type="ECO:0000256" key="1">
    <source>
        <dbReference type="SAM" id="SignalP"/>
    </source>
</evidence>
<feature type="signal peptide" evidence="1">
    <location>
        <begin position="1"/>
        <end position="23"/>
    </location>
</feature>
<dbReference type="InterPro" id="IPR028974">
    <property type="entry name" value="TSP_type-3_rpt"/>
</dbReference>
<evidence type="ECO:0000313" key="2">
    <source>
        <dbReference type="EMBL" id="GAA4452762.1"/>
    </source>
</evidence>
<dbReference type="Gene3D" id="4.10.1080.10">
    <property type="entry name" value="TSP type-3 repeat"/>
    <property type="match status" value="1"/>
</dbReference>
<keyword evidence="3" id="KW-1185">Reference proteome</keyword>
<dbReference type="EMBL" id="BAABEZ010000018">
    <property type="protein sequence ID" value="GAA4452762.1"/>
    <property type="molecule type" value="Genomic_DNA"/>
</dbReference>
<comment type="caution">
    <text evidence="2">The sequence shown here is derived from an EMBL/GenBank/DDBJ whole genome shotgun (WGS) entry which is preliminary data.</text>
</comment>
<evidence type="ECO:0008006" key="4">
    <source>
        <dbReference type="Google" id="ProtNLM"/>
    </source>
</evidence>
<dbReference type="SUPFAM" id="SSF103647">
    <property type="entry name" value="TSP type-3 repeat"/>
    <property type="match status" value="1"/>
</dbReference>
<proteinExistence type="predicted"/>
<sequence length="573" mass="63562">MINKKYVLLASFAAAIAVQPAFAQESSSTTAKGWSGRDMTYRGYNYDYMDTNYVPKSRMKQQSKFLANQYAFPSKPRNMWEVGVKFGQLNVSGDVPAEMLWRGSWGLGVHVRKSIGYVFSVRADYNYGNAKGLQWQPSQGYVYNSAWNTTYNPGSDKVFYNYRTELHQLNLDLVASTNNIRFHRAKTGISFYGFFGLSGIAYQTWVNTKDASGNSYAQKFEQIYQQYANVTATHQIEYSQRNKVRKDLRDAMDNTYETDAENTQKNRRPGIFGRKTFLLYGSMGLGTQIRLSTHWNVAIEDRLTIPLGGGSDLLDGQRWAEQTPGFPVMTQSTDALNFFSVGLNYNIGRKSRNVEPLYWMNPLDYAYTEINTPRHMMLPDPVLADADGDGIADQLDKCPGTPAGVAVDAHGCPMDTDGDGVPDYMDKQLITPTECQPVDADGVGNCPCNPKCGTLQTCANIPAASISFGNNASNINSAAQSQLAVLAAHMQANPTCKVVVIGNGNGSKVQQQRSWDRVNAIIEYMSEKNGVDRGRFIFQYGQAGDANTVMIRAAAQDEEGPMNVPPPFPNLKK</sequence>
<evidence type="ECO:0000313" key="3">
    <source>
        <dbReference type="Proteomes" id="UP001501410"/>
    </source>
</evidence>
<dbReference type="SUPFAM" id="SSF103088">
    <property type="entry name" value="OmpA-like"/>
    <property type="match status" value="1"/>
</dbReference>
<dbReference type="Gene3D" id="3.30.1330.60">
    <property type="entry name" value="OmpA-like domain"/>
    <property type="match status" value="1"/>
</dbReference>
<reference evidence="3" key="1">
    <citation type="journal article" date="2019" name="Int. J. Syst. Evol. Microbiol.">
        <title>The Global Catalogue of Microorganisms (GCM) 10K type strain sequencing project: providing services to taxonomists for standard genome sequencing and annotation.</title>
        <authorList>
            <consortium name="The Broad Institute Genomics Platform"/>
            <consortium name="The Broad Institute Genome Sequencing Center for Infectious Disease"/>
            <person name="Wu L."/>
            <person name="Ma J."/>
        </authorList>
    </citation>
    <scope>NUCLEOTIDE SEQUENCE [LARGE SCALE GENOMIC DNA]</scope>
    <source>
        <strain evidence="3">JCM 31921</strain>
    </source>
</reference>
<name>A0ABP8MQ11_9BACT</name>
<dbReference type="Proteomes" id="UP001501410">
    <property type="component" value="Unassembled WGS sequence"/>
</dbReference>
<keyword evidence="1" id="KW-0732">Signal</keyword>
<feature type="chain" id="PRO_5046185203" description="OmpA family protein" evidence="1">
    <location>
        <begin position="24"/>
        <end position="573"/>
    </location>
</feature>
<protein>
    <recommendedName>
        <fullName evidence="4">OmpA family protein</fullName>
    </recommendedName>
</protein>
<accession>A0ABP8MQ11</accession>
<organism evidence="2 3">
    <name type="scientific">Rurimicrobium arvi</name>
    <dbReference type="NCBI Taxonomy" id="2049916"/>
    <lineage>
        <taxon>Bacteria</taxon>
        <taxon>Pseudomonadati</taxon>
        <taxon>Bacteroidota</taxon>
        <taxon>Chitinophagia</taxon>
        <taxon>Chitinophagales</taxon>
        <taxon>Chitinophagaceae</taxon>
        <taxon>Rurimicrobium</taxon>
    </lineage>
</organism>
<dbReference type="InterPro" id="IPR036737">
    <property type="entry name" value="OmpA-like_sf"/>
</dbReference>
<gene>
    <name evidence="2" type="ORF">GCM10023092_12130</name>
</gene>